<dbReference type="PROSITE" id="PS51656">
    <property type="entry name" value="4FE4S"/>
    <property type="match status" value="1"/>
</dbReference>
<dbReference type="Pfam" id="PF09918">
    <property type="entry name" value="DUF2148"/>
    <property type="match status" value="1"/>
</dbReference>
<dbReference type="InterPro" id="IPR019224">
    <property type="entry name" value="DUF2148"/>
</dbReference>
<keyword evidence="7" id="KW-1185">Reference proteome</keyword>
<dbReference type="PANTHER" id="PTHR40101">
    <property type="entry name" value="CONSERVED PROTEIN"/>
    <property type="match status" value="1"/>
</dbReference>
<keyword evidence="2" id="KW-0479">Metal-binding</keyword>
<dbReference type="EMBL" id="CP009517">
    <property type="protein sequence ID" value="AKB81524.1"/>
    <property type="molecule type" value="Genomic_DNA"/>
</dbReference>
<dbReference type="PANTHER" id="PTHR40101:SF1">
    <property type="entry name" value="4FE-4S DOMAIN-CONTAINING PROTEIN"/>
    <property type="match status" value="1"/>
</dbReference>
<evidence type="ECO:0000313" key="6">
    <source>
        <dbReference type="EMBL" id="AKB81524.1"/>
    </source>
</evidence>
<evidence type="ECO:0000256" key="3">
    <source>
        <dbReference type="ARBA" id="ARBA00023004"/>
    </source>
</evidence>
<dbReference type="KEGG" id="mbak:MSBR3_0946"/>
<dbReference type="GeneID" id="24788439"/>
<feature type="domain" description="4Fe-4S" evidence="5">
    <location>
        <begin position="73"/>
        <end position="135"/>
    </location>
</feature>
<dbReference type="OrthoDB" id="146335at2157"/>
<keyword evidence="3" id="KW-0408">Iron</keyword>
<dbReference type="GO" id="GO:0046872">
    <property type="term" value="F:metal ion binding"/>
    <property type="evidence" value="ECO:0007669"/>
    <property type="project" value="UniProtKB-KW"/>
</dbReference>
<proteinExistence type="predicted"/>
<evidence type="ECO:0000256" key="4">
    <source>
        <dbReference type="ARBA" id="ARBA00023014"/>
    </source>
</evidence>
<dbReference type="RefSeq" id="WP_048106892.1">
    <property type="nucleotide sequence ID" value="NZ_CP009517.1"/>
</dbReference>
<evidence type="ECO:0000256" key="2">
    <source>
        <dbReference type="ARBA" id="ARBA00022723"/>
    </source>
</evidence>
<organism evidence="6 7">
    <name type="scientific">Methanosarcina barkeri 3</name>
    <dbReference type="NCBI Taxonomy" id="1434107"/>
    <lineage>
        <taxon>Archaea</taxon>
        <taxon>Methanobacteriati</taxon>
        <taxon>Methanobacteriota</taxon>
        <taxon>Stenosarchaea group</taxon>
        <taxon>Methanomicrobia</taxon>
        <taxon>Methanosarcinales</taxon>
        <taxon>Methanosarcinaceae</taxon>
        <taxon>Methanosarcina</taxon>
    </lineage>
</organism>
<dbReference type="GO" id="GO:0051539">
    <property type="term" value="F:4 iron, 4 sulfur cluster binding"/>
    <property type="evidence" value="ECO:0007669"/>
    <property type="project" value="UniProtKB-KW"/>
</dbReference>
<reference evidence="6" key="1">
    <citation type="submission" date="2014-07" db="EMBL/GenBank/DDBJ databases">
        <title>Methanogenic archaea and the global carbon cycle.</title>
        <authorList>
            <person name="Henriksen J.R."/>
            <person name="Luke J."/>
            <person name="Reinhart S."/>
            <person name="Benedict M.N."/>
            <person name="Youngblut N.D."/>
            <person name="Metcalf M.E."/>
            <person name="Whitaker R.J."/>
            <person name="Metcalf W.W."/>
        </authorList>
    </citation>
    <scope>NUCLEOTIDE SEQUENCE [LARGE SCALE GENOMIC DNA]</scope>
    <source>
        <strain evidence="6">3</strain>
    </source>
</reference>
<dbReference type="PATRIC" id="fig|1434107.4.peg.1243"/>
<accession>A0A0E3SGF3</accession>
<sequence>MILNPESEVLNILAKSVLLAARTAPKAKGVDDIVTALVEKSDVELLASTMERLAEEKGAGFAFLKRDAANLRNAGATVLIGVKTRGAAGLDCGACGFETCAEMLNRQKVEVDFSGPNCMLKYVDLGIAVGAAVAKAKDFCIDNRVMYSIGAAARVSGLLDADVVFGIPLSATGKNIFFDRK</sequence>
<keyword evidence="1" id="KW-0004">4Fe-4S</keyword>
<keyword evidence="4" id="KW-0411">Iron-sulfur</keyword>
<dbReference type="InterPro" id="IPR007202">
    <property type="entry name" value="4Fe-4S_dom"/>
</dbReference>
<protein>
    <submittedName>
        <fullName evidence="6">Ferredoxin domain containing protein</fullName>
    </submittedName>
</protein>
<evidence type="ECO:0000259" key="5">
    <source>
        <dbReference type="PROSITE" id="PS51656"/>
    </source>
</evidence>
<dbReference type="HOGENOM" id="CLU_111491_0_0_2"/>
<gene>
    <name evidence="6" type="ORF">MSBR3_0946</name>
</gene>
<dbReference type="AlphaFoldDB" id="A0A0E3SGF3"/>
<dbReference type="Proteomes" id="UP000033066">
    <property type="component" value="Chromosome"/>
</dbReference>
<name>A0A0E3SGF3_METBA</name>
<evidence type="ECO:0000313" key="7">
    <source>
        <dbReference type="Proteomes" id="UP000033066"/>
    </source>
</evidence>
<evidence type="ECO:0000256" key="1">
    <source>
        <dbReference type="ARBA" id="ARBA00022485"/>
    </source>
</evidence>